<evidence type="ECO:0000313" key="4">
    <source>
        <dbReference type="Proteomes" id="UP000002058"/>
    </source>
</evidence>
<dbReference type="PANTHER" id="PTHR21310">
    <property type="entry name" value="AMINOGLYCOSIDE PHOSPHOTRANSFERASE-RELATED-RELATED"/>
    <property type="match status" value="1"/>
</dbReference>
<evidence type="ECO:0000313" key="3">
    <source>
        <dbReference type="EMBL" id="EEP78419.1"/>
    </source>
</evidence>
<dbReference type="eggNOG" id="ENOG502SA0A">
    <property type="taxonomic scope" value="Eukaryota"/>
</dbReference>
<dbReference type="Pfam" id="PF01636">
    <property type="entry name" value="APH"/>
    <property type="match status" value="1"/>
</dbReference>
<gene>
    <name evidence="3" type="ORF">UREG_03265</name>
</gene>
<dbReference type="Proteomes" id="UP000002058">
    <property type="component" value="Unassembled WGS sequence"/>
</dbReference>
<dbReference type="InterPro" id="IPR002575">
    <property type="entry name" value="Aminoglycoside_PTrfase"/>
</dbReference>
<feature type="region of interest" description="Disordered" evidence="1">
    <location>
        <begin position="1"/>
        <end position="33"/>
    </location>
</feature>
<dbReference type="EMBL" id="CH476616">
    <property type="protein sequence ID" value="EEP78419.1"/>
    <property type="molecule type" value="Genomic_DNA"/>
</dbReference>
<dbReference type="CDD" id="cd05120">
    <property type="entry name" value="APH_ChoK_like"/>
    <property type="match status" value="1"/>
</dbReference>
<dbReference type="PANTHER" id="PTHR21310:SF39">
    <property type="entry name" value="AMINOGLYCOSIDE PHOSPHOTRANSFERASE DOMAIN-CONTAINING PROTEIN"/>
    <property type="match status" value="1"/>
</dbReference>
<feature type="domain" description="Aminoglycoside phosphotransferase" evidence="2">
    <location>
        <begin position="86"/>
        <end position="275"/>
    </location>
</feature>
<dbReference type="OrthoDB" id="3250044at2759"/>
<keyword evidence="4" id="KW-1185">Reference proteome</keyword>
<dbReference type="InterPro" id="IPR051678">
    <property type="entry name" value="AGP_Transferase"/>
</dbReference>
<dbReference type="GeneID" id="8442748"/>
<dbReference type="AlphaFoldDB" id="C4JQ32"/>
<dbReference type="KEGG" id="ure:UREG_03265"/>
<protein>
    <recommendedName>
        <fullName evidence="2">Aminoglycoside phosphotransferase domain-containing protein</fullName>
    </recommendedName>
</protein>
<reference evidence="4" key="1">
    <citation type="journal article" date="2009" name="Genome Res.">
        <title>Comparative genomic analyses of the human fungal pathogens Coccidioides and their relatives.</title>
        <authorList>
            <person name="Sharpton T.J."/>
            <person name="Stajich J.E."/>
            <person name="Rounsley S.D."/>
            <person name="Gardner M.J."/>
            <person name="Wortman J.R."/>
            <person name="Jordar V.S."/>
            <person name="Maiti R."/>
            <person name="Kodira C.D."/>
            <person name="Neafsey D.E."/>
            <person name="Zeng Q."/>
            <person name="Hung C.-Y."/>
            <person name="McMahan C."/>
            <person name="Muszewska A."/>
            <person name="Grynberg M."/>
            <person name="Mandel M.A."/>
            <person name="Kellner E.M."/>
            <person name="Barker B.M."/>
            <person name="Galgiani J.N."/>
            <person name="Orbach M.J."/>
            <person name="Kirkland T.N."/>
            <person name="Cole G.T."/>
            <person name="Henn M.R."/>
            <person name="Birren B.W."/>
            <person name="Taylor J.W."/>
        </authorList>
    </citation>
    <scope>NUCLEOTIDE SEQUENCE [LARGE SCALE GENOMIC DNA]</scope>
    <source>
        <strain evidence="4">UAMH 1704</strain>
    </source>
</reference>
<dbReference type="HOGENOM" id="CLU_021768_2_2_1"/>
<proteinExistence type="predicted"/>
<dbReference type="InParanoid" id="C4JQ32"/>
<dbReference type="Gene3D" id="3.90.1200.10">
    <property type="match status" value="1"/>
</dbReference>
<dbReference type="OMA" id="FTHYSAG"/>
<sequence>MFNLDENVPPRAPGDPDGSIFAPIVDPRSKDNTNTFPLDGVDIDRVSDADLIQLADTAPLLYQIGTERVLRVSRHLVLKCGGYILPSEVNALELVAAKTSIRVPRVHRSFQVSDSSQRFGTKGYFVMDYIDGENLGDCWKHLTTHQKQDVVTQTVAMIKQLQDLVIPTAGPIGGGPCRGRFFTVYSAGPFSSAADMEAWFNHKLTICKHYNKAPKDLPPFKFTKFVLVHQDISPRNMILDASGQVWLIDWADSGAYPPAFERAALADQPRFPEFNGMMLERLPKQELEEQLQSIAYGLTVASFA</sequence>
<dbReference type="InterPro" id="IPR011009">
    <property type="entry name" value="Kinase-like_dom_sf"/>
</dbReference>
<name>C4JQ32_UNCRE</name>
<dbReference type="VEuPathDB" id="FungiDB:UREG_03265"/>
<organism evidence="3 4">
    <name type="scientific">Uncinocarpus reesii (strain UAMH 1704)</name>
    <dbReference type="NCBI Taxonomy" id="336963"/>
    <lineage>
        <taxon>Eukaryota</taxon>
        <taxon>Fungi</taxon>
        <taxon>Dikarya</taxon>
        <taxon>Ascomycota</taxon>
        <taxon>Pezizomycotina</taxon>
        <taxon>Eurotiomycetes</taxon>
        <taxon>Eurotiomycetidae</taxon>
        <taxon>Onygenales</taxon>
        <taxon>Onygenaceae</taxon>
        <taxon>Uncinocarpus</taxon>
    </lineage>
</organism>
<evidence type="ECO:0000259" key="2">
    <source>
        <dbReference type="Pfam" id="PF01636"/>
    </source>
</evidence>
<dbReference type="RefSeq" id="XP_002543748.1">
    <property type="nucleotide sequence ID" value="XM_002543702.1"/>
</dbReference>
<evidence type="ECO:0000256" key="1">
    <source>
        <dbReference type="SAM" id="MobiDB-lite"/>
    </source>
</evidence>
<dbReference type="SUPFAM" id="SSF56112">
    <property type="entry name" value="Protein kinase-like (PK-like)"/>
    <property type="match status" value="1"/>
</dbReference>
<accession>C4JQ32</accession>